<dbReference type="InterPro" id="IPR035892">
    <property type="entry name" value="C2_domain_sf"/>
</dbReference>
<reference evidence="3" key="1">
    <citation type="journal article" date="2013" name="Science">
        <title>Comparative analysis of bat genomes provides insight into the evolution of flight and immunity.</title>
        <authorList>
            <person name="Zhang G."/>
            <person name="Cowled C."/>
            <person name="Shi Z."/>
            <person name="Huang Z."/>
            <person name="Bishop-Lilly K.A."/>
            <person name="Fang X."/>
            <person name="Wynne J.W."/>
            <person name="Xiong Z."/>
            <person name="Baker M.L."/>
            <person name="Zhao W."/>
            <person name="Tachedjian M."/>
            <person name="Zhu Y."/>
            <person name="Zhou P."/>
            <person name="Jiang X."/>
            <person name="Ng J."/>
            <person name="Yang L."/>
            <person name="Wu L."/>
            <person name="Xiao J."/>
            <person name="Feng Y."/>
            <person name="Chen Y."/>
            <person name="Sun X."/>
            <person name="Zhang Y."/>
            <person name="Marsh G.A."/>
            <person name="Crameri G."/>
            <person name="Broder C.C."/>
            <person name="Frey K.G."/>
            <person name="Wang L.F."/>
            <person name="Wang J."/>
        </authorList>
    </citation>
    <scope>NUCLEOTIDE SEQUENCE [LARGE SCALE GENOMIC DNA]</scope>
</reference>
<protein>
    <recommendedName>
        <fullName evidence="4">DUF4550 domain-containing protein</fullName>
    </recommendedName>
</protein>
<feature type="region of interest" description="Disordered" evidence="1">
    <location>
        <begin position="199"/>
        <end position="228"/>
    </location>
</feature>
<sequence>MSLHAWEWEDEDRASMGPMPSMGSFYQSMSECDVEEYLKARTQAQESDSDQCSSIESSEGPASTFNSDVPQVVPCKFIISLAFPVNVEEVRRLVLNQRRLSEKGIHIKEEWDEEYAAGKPEKAEKYLKSLDAEPETLSKNTEECEKLLRTEDLATVGWNVSRIPTISLGGATMMEMKELIERPSFSSLTNILEKQKFQIKQKESEGKKKSQKKRKKSRAEEDTDPKLAGHWKQGSFSIQLAVMPLLAEVPIMTEEQKQDLNPLTIKIKCVSCLPSQPVPIHELERLCTPVYCRYQFYKTPVHQTEGQPHRSHVSFQDINVIFLGAMNPRELKEYLQGPPMVVEVHDRDRKSEEYSRKPTLFGEDPLDSYLNFQALISPRETENNPFESQNKMWDPYGIAQVSFADLLLGHKYLNLAVPIYSCEPKPIYQDSRSRKVVGFQVPTDGLRHGPMPMGNYLEANSMLKLRVDIAVPLRAVAEAPDPDLTGTQFGRIIFVFNSRKIFLLYSLLQDITMINAKALDLDSYPIQNIQQILSAFKMRVKIQEKQDLDVLTGFHLLDGKIHLLILEGLADQGLKRLWESHQSRITKSEHGKYKVLYNSQLLFQHRLYADLETILYHVHLFKPLSQLMKHAALYIRNSVPQKAFQALTRIYCICHHSTKLREVITRDLLPSSTMIKDLSQEFGLPISQEELTDGKLLAIPPHPAPNLEDFRSRNSTLTCEILAHQEKYLQWRNTVMMKNKGQKHNLIQVGTLSNPGSKDPGLCPTWAV</sequence>
<proteinExistence type="predicted"/>
<organism evidence="2 3">
    <name type="scientific">Pteropus alecto</name>
    <name type="common">Black flying fox</name>
    <dbReference type="NCBI Taxonomy" id="9402"/>
    <lineage>
        <taxon>Eukaryota</taxon>
        <taxon>Metazoa</taxon>
        <taxon>Chordata</taxon>
        <taxon>Craniata</taxon>
        <taxon>Vertebrata</taxon>
        <taxon>Euteleostomi</taxon>
        <taxon>Mammalia</taxon>
        <taxon>Eutheria</taxon>
        <taxon>Laurasiatheria</taxon>
        <taxon>Chiroptera</taxon>
        <taxon>Yinpterochiroptera</taxon>
        <taxon>Pteropodoidea</taxon>
        <taxon>Pteropodidae</taxon>
        <taxon>Pteropodinae</taxon>
        <taxon>Pteropus</taxon>
    </lineage>
</organism>
<dbReference type="InParanoid" id="L5K1L4"/>
<dbReference type="PANTHER" id="PTHR33667:SF7">
    <property type="entry name" value="RIKEN CDNA 1810020O05 GENE"/>
    <property type="match status" value="1"/>
</dbReference>
<accession>L5K1L4</accession>
<feature type="compositionally biased region" description="Basic and acidic residues" evidence="1">
    <location>
        <begin position="218"/>
        <end position="227"/>
    </location>
</feature>
<dbReference type="SUPFAM" id="SSF49562">
    <property type="entry name" value="C2 domain (Calcium/lipid-binding domain, CaLB)"/>
    <property type="match status" value="1"/>
</dbReference>
<feature type="region of interest" description="Disordered" evidence="1">
    <location>
        <begin position="41"/>
        <end position="65"/>
    </location>
</feature>
<evidence type="ECO:0000256" key="1">
    <source>
        <dbReference type="SAM" id="MobiDB-lite"/>
    </source>
</evidence>
<dbReference type="EMBL" id="KB031042">
    <property type="protein sequence ID" value="ELK05589.1"/>
    <property type="molecule type" value="Genomic_DNA"/>
</dbReference>
<dbReference type="PANTHER" id="PTHR33667">
    <property type="entry name" value="SI:DKEY-57N24.6"/>
    <property type="match status" value="1"/>
</dbReference>
<dbReference type="AlphaFoldDB" id="L5K1L4"/>
<feature type="compositionally biased region" description="Low complexity" evidence="1">
    <location>
        <begin position="50"/>
        <end position="59"/>
    </location>
</feature>
<dbReference type="FunCoup" id="L5K1L4">
    <property type="interactions" value="22"/>
</dbReference>
<dbReference type="Proteomes" id="UP000010552">
    <property type="component" value="Unassembled WGS sequence"/>
</dbReference>
<evidence type="ECO:0000313" key="3">
    <source>
        <dbReference type="Proteomes" id="UP000010552"/>
    </source>
</evidence>
<gene>
    <name evidence="2" type="ORF">PAL_GLEAN10023669</name>
</gene>
<keyword evidence="3" id="KW-1185">Reference proteome</keyword>
<dbReference type="STRING" id="9402.L5K1L4"/>
<feature type="compositionally biased region" description="Basic and acidic residues" evidence="1">
    <location>
        <begin position="199"/>
        <end position="208"/>
    </location>
</feature>
<evidence type="ECO:0008006" key="4">
    <source>
        <dbReference type="Google" id="ProtNLM"/>
    </source>
</evidence>
<dbReference type="eggNOG" id="ENOG502QU03">
    <property type="taxonomic scope" value="Eukaryota"/>
</dbReference>
<name>L5K1L4_PTEAL</name>
<evidence type="ECO:0000313" key="2">
    <source>
        <dbReference type="EMBL" id="ELK05589.1"/>
    </source>
</evidence>